<evidence type="ECO:0000313" key="3">
    <source>
        <dbReference type="EnsemblMetazoa" id="HelroP150089"/>
    </source>
</evidence>
<keyword evidence="4" id="KW-1185">Reference proteome</keyword>
<proteinExistence type="predicted"/>
<reference evidence="2 4" key="2">
    <citation type="journal article" date="2013" name="Nature">
        <title>Insights into bilaterian evolution from three spiralian genomes.</title>
        <authorList>
            <person name="Simakov O."/>
            <person name="Marletaz F."/>
            <person name="Cho S.J."/>
            <person name="Edsinger-Gonzales E."/>
            <person name="Havlak P."/>
            <person name="Hellsten U."/>
            <person name="Kuo D.H."/>
            <person name="Larsson T."/>
            <person name="Lv J."/>
            <person name="Arendt D."/>
            <person name="Savage R."/>
            <person name="Osoegawa K."/>
            <person name="de Jong P."/>
            <person name="Grimwood J."/>
            <person name="Chapman J.A."/>
            <person name="Shapiro H."/>
            <person name="Aerts A."/>
            <person name="Otillar R.P."/>
            <person name="Terry A.Y."/>
            <person name="Boore J.L."/>
            <person name="Grigoriev I.V."/>
            <person name="Lindberg D.R."/>
            <person name="Seaver E.C."/>
            <person name="Weisblat D.A."/>
            <person name="Putnam N.H."/>
            <person name="Rokhsar D.S."/>
        </authorList>
    </citation>
    <scope>NUCLEOTIDE SEQUENCE</scope>
</reference>
<accession>T1EKE4</accession>
<sequence length="175" mass="19617">RFGTWNVGTLTGRSLEVVKKLQRRVVDVAALQEIRWKGEGTRFVGDKGGRYKLWWKEDDGTGGVGRVKNGVGIFVREPLAQEVLDIERINSRLMWIKLPLEKQIMIIFSAYAPQTGESEEMKNDFWAAFSDSISTIPKSETILIGGALNGHVGEKTDGFDNVHGGFGYEERNEDV</sequence>
<protein>
    <recommendedName>
        <fullName evidence="1">Endonuclease/exonuclease/phosphatase domain-containing protein</fullName>
    </recommendedName>
</protein>
<dbReference type="eggNOG" id="ENOG502S50V">
    <property type="taxonomic scope" value="Eukaryota"/>
</dbReference>
<dbReference type="InParanoid" id="T1EKE4"/>
<dbReference type="PANTHER" id="PTHR43250:SF2">
    <property type="entry name" value="EXODEOXYRIBONUCLEASE III"/>
    <property type="match status" value="1"/>
</dbReference>
<organism evidence="3 4">
    <name type="scientific">Helobdella robusta</name>
    <name type="common">Californian leech</name>
    <dbReference type="NCBI Taxonomy" id="6412"/>
    <lineage>
        <taxon>Eukaryota</taxon>
        <taxon>Metazoa</taxon>
        <taxon>Spiralia</taxon>
        <taxon>Lophotrochozoa</taxon>
        <taxon>Annelida</taxon>
        <taxon>Clitellata</taxon>
        <taxon>Hirudinea</taxon>
        <taxon>Rhynchobdellida</taxon>
        <taxon>Glossiphoniidae</taxon>
        <taxon>Helobdella</taxon>
    </lineage>
</organism>
<dbReference type="Gene3D" id="3.60.10.10">
    <property type="entry name" value="Endonuclease/exonuclease/phosphatase"/>
    <property type="match status" value="1"/>
</dbReference>
<dbReference type="EMBL" id="KB097510">
    <property type="protein sequence ID" value="ESN95639.1"/>
    <property type="molecule type" value="Genomic_DNA"/>
</dbReference>
<dbReference type="EnsemblMetazoa" id="HelroT150089">
    <property type="protein sequence ID" value="HelroP150089"/>
    <property type="gene ID" value="HelroG150089"/>
</dbReference>
<dbReference type="InterPro" id="IPR036691">
    <property type="entry name" value="Endo/exonu/phosph_ase_sf"/>
</dbReference>
<dbReference type="InterPro" id="IPR037493">
    <property type="entry name" value="ExoIII-like"/>
</dbReference>
<dbReference type="GeneID" id="20197044"/>
<dbReference type="PANTHER" id="PTHR43250">
    <property type="entry name" value="EXODEOXYRIBONUCLEASE III"/>
    <property type="match status" value="1"/>
</dbReference>
<reference evidence="4" key="1">
    <citation type="submission" date="2012-12" db="EMBL/GenBank/DDBJ databases">
        <authorList>
            <person name="Hellsten U."/>
            <person name="Grimwood J."/>
            <person name="Chapman J.A."/>
            <person name="Shapiro H."/>
            <person name="Aerts A."/>
            <person name="Otillar R.P."/>
            <person name="Terry A.Y."/>
            <person name="Boore J.L."/>
            <person name="Simakov O."/>
            <person name="Marletaz F."/>
            <person name="Cho S.-J."/>
            <person name="Edsinger-Gonzales E."/>
            <person name="Havlak P."/>
            <person name="Kuo D.-H."/>
            <person name="Larsson T."/>
            <person name="Lv J."/>
            <person name="Arendt D."/>
            <person name="Savage R."/>
            <person name="Osoegawa K."/>
            <person name="de Jong P."/>
            <person name="Lindberg D.R."/>
            <person name="Seaver E.C."/>
            <person name="Weisblat D.A."/>
            <person name="Putnam N.H."/>
            <person name="Grigoriev I.V."/>
            <person name="Rokhsar D.S."/>
        </authorList>
    </citation>
    <scope>NUCLEOTIDE SEQUENCE</scope>
</reference>
<dbReference type="AlphaFoldDB" id="T1EKE4"/>
<reference evidence="3" key="3">
    <citation type="submission" date="2015-06" db="UniProtKB">
        <authorList>
            <consortium name="EnsemblMetazoa"/>
        </authorList>
    </citation>
    <scope>IDENTIFICATION</scope>
</reference>
<dbReference type="EMBL" id="AMQM01006737">
    <property type="status" value="NOT_ANNOTATED_CDS"/>
    <property type="molecule type" value="Genomic_DNA"/>
</dbReference>
<dbReference type="Proteomes" id="UP000015101">
    <property type="component" value="Unassembled WGS sequence"/>
</dbReference>
<feature type="domain" description="Endonuclease/exonuclease/phosphatase" evidence="1">
    <location>
        <begin position="3"/>
        <end position="85"/>
    </location>
</feature>
<evidence type="ECO:0000313" key="2">
    <source>
        <dbReference type="EMBL" id="ESN95639.1"/>
    </source>
</evidence>
<dbReference type="SUPFAM" id="SSF56219">
    <property type="entry name" value="DNase I-like"/>
    <property type="match status" value="1"/>
</dbReference>
<gene>
    <name evidence="3" type="primary">20197044</name>
    <name evidence="2" type="ORF">HELRODRAFT_150089</name>
</gene>
<dbReference type="CTD" id="20197044"/>
<dbReference type="Pfam" id="PF03372">
    <property type="entry name" value="Exo_endo_phos"/>
    <property type="match status" value="1"/>
</dbReference>
<dbReference type="InterPro" id="IPR005135">
    <property type="entry name" value="Endo/exonuclease/phosphatase"/>
</dbReference>
<dbReference type="HOGENOM" id="CLU_000680_8_5_1"/>
<dbReference type="GO" id="GO:0008311">
    <property type="term" value="F:double-stranded DNA 3'-5' DNA exonuclease activity"/>
    <property type="evidence" value="ECO:0007669"/>
    <property type="project" value="InterPro"/>
</dbReference>
<evidence type="ECO:0000313" key="4">
    <source>
        <dbReference type="Proteomes" id="UP000015101"/>
    </source>
</evidence>
<name>T1EKE4_HELRO</name>
<dbReference type="OrthoDB" id="418748at2759"/>
<dbReference type="KEGG" id="hro:HELRODRAFT_150089"/>
<dbReference type="RefSeq" id="XP_009026205.1">
    <property type="nucleotide sequence ID" value="XM_009027957.1"/>
</dbReference>
<evidence type="ECO:0000259" key="1">
    <source>
        <dbReference type="Pfam" id="PF03372"/>
    </source>
</evidence>
<dbReference type="GO" id="GO:0006281">
    <property type="term" value="P:DNA repair"/>
    <property type="evidence" value="ECO:0007669"/>
    <property type="project" value="InterPro"/>
</dbReference>